<name>A0A4V2MVE6_9APHY</name>
<comment type="caution">
    <text evidence="1">The sequence shown here is derived from an EMBL/GenBank/DDBJ whole genome shotgun (WGS) entry which is preliminary data.</text>
</comment>
<evidence type="ECO:0000313" key="1">
    <source>
        <dbReference type="EMBL" id="TCD61447.1"/>
    </source>
</evidence>
<sequence>MFAQLPAELKLAIAHFVRLQSEDHPPPALRSLCLVSKPWSTAAQVALFYRIQFHSSKHVLQLMIHLHAFPHLSGYVRDVQVSIREHQSTNLSDVLNMTSMLPNLVALELGHSFVVPESEEEQIVPTSRSSRHYHRLETLRLFHFSGSLEAFDTLFHQFSAHTLCIFGMLRLYQYDSSALGLNWSFESAISPSTIQRLDTDKLTFRLLNTSSRLGPITSMTQPSILQPFVCGALQSLRCPLVDGDRRLAPLVALFRSGLASNLSELELTVANGDVLWNELSGVAGAHEEDVDSAAPASNPSLSLSLPFVPQLPYQTNSTSEFPEWQYALRLVASAHLAPLTRIALRTKYSLTQLDVVDDIQRTVFGTLNWAHLDEVLDESAALEAFEIVFEDLINPFEKPRAPSIPASFKLFEYLEEQMPDSLQHRLRPRTSSVFAIPKADLYRGLRPPPPPPELLIIADNLVPPNGASRPAAQVKGNQIRMALSAAQIEAAYRAGVNNLAEVGGDENDKWVN</sequence>
<evidence type="ECO:0000313" key="2">
    <source>
        <dbReference type="Proteomes" id="UP000292702"/>
    </source>
</evidence>
<protein>
    <recommendedName>
        <fullName evidence="3">F-box domain-containing protein</fullName>
    </recommendedName>
</protein>
<dbReference type="EMBL" id="RWJN01000466">
    <property type="protein sequence ID" value="TCD61447.1"/>
    <property type="molecule type" value="Genomic_DNA"/>
</dbReference>
<keyword evidence="2" id="KW-1185">Reference proteome</keyword>
<organism evidence="1 2">
    <name type="scientific">Steccherinum ochraceum</name>
    <dbReference type="NCBI Taxonomy" id="92696"/>
    <lineage>
        <taxon>Eukaryota</taxon>
        <taxon>Fungi</taxon>
        <taxon>Dikarya</taxon>
        <taxon>Basidiomycota</taxon>
        <taxon>Agaricomycotina</taxon>
        <taxon>Agaricomycetes</taxon>
        <taxon>Polyporales</taxon>
        <taxon>Steccherinaceae</taxon>
        <taxon>Steccherinum</taxon>
    </lineage>
</organism>
<dbReference type="AlphaFoldDB" id="A0A4V2MVE6"/>
<accession>A0A4V2MVE6</accession>
<reference evidence="1 2" key="1">
    <citation type="submission" date="2018-11" db="EMBL/GenBank/DDBJ databases">
        <title>Genome assembly of Steccherinum ochraceum LE-BIN_3174, the white-rot fungus of the Steccherinaceae family (The Residual Polyporoid clade, Polyporales, Basidiomycota).</title>
        <authorList>
            <person name="Fedorova T.V."/>
            <person name="Glazunova O.A."/>
            <person name="Landesman E.O."/>
            <person name="Moiseenko K.V."/>
            <person name="Psurtseva N.V."/>
            <person name="Savinova O.S."/>
            <person name="Shakhova N.V."/>
            <person name="Tyazhelova T.V."/>
            <person name="Vasina D.V."/>
        </authorList>
    </citation>
    <scope>NUCLEOTIDE SEQUENCE [LARGE SCALE GENOMIC DNA]</scope>
    <source>
        <strain evidence="1 2">LE-BIN_3174</strain>
    </source>
</reference>
<gene>
    <name evidence="1" type="ORF">EIP91_008426</name>
</gene>
<dbReference type="Proteomes" id="UP000292702">
    <property type="component" value="Unassembled WGS sequence"/>
</dbReference>
<evidence type="ECO:0008006" key="3">
    <source>
        <dbReference type="Google" id="ProtNLM"/>
    </source>
</evidence>
<proteinExistence type="predicted"/>